<keyword evidence="11" id="KW-0012">Acyltransferase</keyword>
<evidence type="ECO:0000256" key="4">
    <source>
        <dbReference type="ARBA" id="ARBA00022692"/>
    </source>
</evidence>
<dbReference type="Pfam" id="PF02660">
    <property type="entry name" value="G3P_acyltransf"/>
    <property type="match status" value="1"/>
</dbReference>
<keyword evidence="8 10" id="KW-0594">Phospholipid biosynthesis</keyword>
<keyword evidence="6 10" id="KW-0443">Lipid metabolism</keyword>
<evidence type="ECO:0000256" key="9">
    <source>
        <dbReference type="ARBA" id="ARBA00023264"/>
    </source>
</evidence>
<dbReference type="GO" id="GO:0004366">
    <property type="term" value="F:glycerol-3-phosphate O-acyltransferase activity"/>
    <property type="evidence" value="ECO:0007669"/>
    <property type="project" value="UniProtKB-EC"/>
</dbReference>
<evidence type="ECO:0000256" key="5">
    <source>
        <dbReference type="ARBA" id="ARBA00022989"/>
    </source>
</evidence>
<dbReference type="SMART" id="SM01207">
    <property type="entry name" value="G3P_acyltransf"/>
    <property type="match status" value="1"/>
</dbReference>
<feature type="transmembrane region" description="Helical" evidence="10">
    <location>
        <begin position="6"/>
        <end position="26"/>
    </location>
</feature>
<keyword evidence="4 10" id="KW-0812">Transmembrane</keyword>
<dbReference type="RefSeq" id="WP_377967950.1">
    <property type="nucleotide sequence ID" value="NZ_JBHZOL010000105.1"/>
</dbReference>
<dbReference type="PANTHER" id="PTHR30309:SF0">
    <property type="entry name" value="GLYCEROL-3-PHOSPHATE ACYLTRANSFERASE-RELATED"/>
    <property type="match status" value="1"/>
</dbReference>
<comment type="similarity">
    <text evidence="10">Belongs to the PlsY family.</text>
</comment>
<keyword evidence="2 10" id="KW-0444">Lipid biosynthesis</keyword>
<organism evidence="11 12">
    <name type="scientific">Almyronema epifaneia S1</name>
    <dbReference type="NCBI Taxonomy" id="2991925"/>
    <lineage>
        <taxon>Bacteria</taxon>
        <taxon>Bacillati</taxon>
        <taxon>Cyanobacteriota</taxon>
        <taxon>Cyanophyceae</taxon>
        <taxon>Nodosilineales</taxon>
        <taxon>Nodosilineaceae</taxon>
        <taxon>Almyronema</taxon>
        <taxon>Almyronema epifaneia</taxon>
    </lineage>
</organism>
<feature type="transmembrane region" description="Helical" evidence="10">
    <location>
        <begin position="126"/>
        <end position="151"/>
    </location>
</feature>
<evidence type="ECO:0000256" key="7">
    <source>
        <dbReference type="ARBA" id="ARBA00023136"/>
    </source>
</evidence>
<comment type="pathway">
    <text evidence="10">Lipid metabolism; phospholipid metabolism.</text>
</comment>
<evidence type="ECO:0000256" key="10">
    <source>
        <dbReference type="HAMAP-Rule" id="MF_01043"/>
    </source>
</evidence>
<comment type="catalytic activity">
    <reaction evidence="10">
        <text>an acyl phosphate + sn-glycerol 3-phosphate = a 1-acyl-sn-glycero-3-phosphate + phosphate</text>
        <dbReference type="Rhea" id="RHEA:34075"/>
        <dbReference type="ChEBI" id="CHEBI:43474"/>
        <dbReference type="ChEBI" id="CHEBI:57597"/>
        <dbReference type="ChEBI" id="CHEBI:57970"/>
        <dbReference type="ChEBI" id="CHEBI:59918"/>
        <dbReference type="EC" id="2.3.1.275"/>
    </reaction>
</comment>
<keyword evidence="9 10" id="KW-1208">Phospholipid metabolism</keyword>
<reference evidence="11 12" key="1">
    <citation type="submission" date="2024-10" db="EMBL/GenBank/DDBJ databases">
        <authorList>
            <person name="Ratan Roy A."/>
            <person name="Morales Sandoval P.H."/>
            <person name="De Los Santos Villalobos S."/>
            <person name="Chakraborty S."/>
            <person name="Mukherjee J."/>
        </authorList>
    </citation>
    <scope>NUCLEOTIDE SEQUENCE [LARGE SCALE GENOMIC DNA]</scope>
    <source>
        <strain evidence="11 12">S1</strain>
    </source>
</reference>
<dbReference type="InterPro" id="IPR003811">
    <property type="entry name" value="G3P_acylTferase_PlsY"/>
</dbReference>
<dbReference type="PANTHER" id="PTHR30309">
    <property type="entry name" value="INNER MEMBRANE PROTEIN YGIH"/>
    <property type="match status" value="1"/>
</dbReference>
<keyword evidence="1 10" id="KW-1003">Cell membrane</keyword>
<dbReference type="HAMAP" id="MF_01043">
    <property type="entry name" value="PlsY"/>
    <property type="match status" value="1"/>
</dbReference>
<accession>A0ABW6IJK6</accession>
<keyword evidence="3 10" id="KW-0808">Transferase</keyword>
<gene>
    <name evidence="10 11" type="primary">plsY</name>
    <name evidence="11" type="ORF">ACFVKH_18790</name>
</gene>
<feature type="transmembrane region" description="Helical" evidence="10">
    <location>
        <begin position="163"/>
        <end position="192"/>
    </location>
</feature>
<comment type="subunit">
    <text evidence="10">Probably interacts with PlsX.</text>
</comment>
<dbReference type="EMBL" id="JBHZOL010000105">
    <property type="protein sequence ID" value="MFE4108335.1"/>
    <property type="molecule type" value="Genomic_DNA"/>
</dbReference>
<dbReference type="EC" id="2.3.1.275" evidence="10"/>
<comment type="caution">
    <text evidence="11">The sequence shown here is derived from an EMBL/GenBank/DDBJ whole genome shotgun (WGS) entry which is preliminary data.</text>
</comment>
<evidence type="ECO:0000313" key="12">
    <source>
        <dbReference type="Proteomes" id="UP001600165"/>
    </source>
</evidence>
<evidence type="ECO:0000256" key="2">
    <source>
        <dbReference type="ARBA" id="ARBA00022516"/>
    </source>
</evidence>
<comment type="subcellular location">
    <subcellularLocation>
        <location evidence="10">Cell membrane</location>
        <topology evidence="10">Multi-pass membrane protein</topology>
    </subcellularLocation>
</comment>
<dbReference type="Proteomes" id="UP001600165">
    <property type="component" value="Unassembled WGS sequence"/>
</dbReference>
<dbReference type="NCBIfam" id="TIGR00023">
    <property type="entry name" value="glycerol-3-phosphate 1-O-acyltransferase PlsY"/>
    <property type="match status" value="1"/>
</dbReference>
<keyword evidence="7 10" id="KW-0472">Membrane</keyword>
<keyword evidence="12" id="KW-1185">Reference proteome</keyword>
<evidence type="ECO:0000313" key="11">
    <source>
        <dbReference type="EMBL" id="MFE4108335.1"/>
    </source>
</evidence>
<evidence type="ECO:0000256" key="8">
    <source>
        <dbReference type="ARBA" id="ARBA00023209"/>
    </source>
</evidence>
<comment type="function">
    <text evidence="10">Catalyzes the transfer of an acyl group from acyl-phosphate (acyl-PO(4)) to glycerol-3-phosphate (G3P) to form lysophosphatidic acid (LPA). This enzyme utilizes acyl-phosphate as fatty acyl donor, but not acyl-CoA or acyl-ACP.</text>
</comment>
<evidence type="ECO:0000256" key="3">
    <source>
        <dbReference type="ARBA" id="ARBA00022679"/>
    </source>
</evidence>
<feature type="transmembrane region" description="Helical" evidence="10">
    <location>
        <begin position="94"/>
        <end position="114"/>
    </location>
</feature>
<evidence type="ECO:0000256" key="6">
    <source>
        <dbReference type="ARBA" id="ARBA00023098"/>
    </source>
</evidence>
<proteinExistence type="inferred from homology"/>
<name>A0ABW6IJK6_9CYAN</name>
<feature type="transmembrane region" description="Helical" evidence="10">
    <location>
        <begin position="55"/>
        <end position="74"/>
    </location>
</feature>
<protein>
    <recommendedName>
        <fullName evidence="10">Glycerol-3-phosphate acyltransferase</fullName>
    </recommendedName>
    <alternativeName>
        <fullName evidence="10">Acyl-PO4 G3P acyltransferase</fullName>
    </alternativeName>
    <alternativeName>
        <fullName evidence="10">Acyl-phosphate--glycerol-3-phosphate acyltransferase</fullName>
    </alternativeName>
    <alternativeName>
        <fullName evidence="10">G3P acyltransferase</fullName>
        <shortName evidence="10">GPAT</shortName>
        <ecNumber evidence="10">2.3.1.275</ecNumber>
    </alternativeName>
    <alternativeName>
        <fullName evidence="10">Lysophosphatidic acid synthase</fullName>
        <shortName evidence="10">LPA synthase</shortName>
    </alternativeName>
</protein>
<sequence length="220" mass="22563">MSGIIIGLFLLAAYLFGSIPTGYLVAKALKGIDIRQYGSGGTGATNVLRNVGKGAALAVLAIDVLKGSAAVLLAKYGYPWVAAQAELSVSPGAIAWIVTAASLLVLIGHSRSVWINFMGGKSAASGLGILLAMAWPVAIGALFVFIGVLAISRIVSLSSVGAAIAAFVLMVVTHQPLPYALLGLAGGLYVILRHQSNIRRILAGTEPRLGSNRSSQSPQA</sequence>
<evidence type="ECO:0000256" key="1">
    <source>
        <dbReference type="ARBA" id="ARBA00022475"/>
    </source>
</evidence>
<keyword evidence="5 10" id="KW-1133">Transmembrane helix</keyword>